<dbReference type="Pfam" id="PF17853">
    <property type="entry name" value="GGDEF_2"/>
    <property type="match status" value="1"/>
</dbReference>
<evidence type="ECO:0000256" key="1">
    <source>
        <dbReference type="ARBA" id="ARBA00018672"/>
    </source>
</evidence>
<evidence type="ECO:0000256" key="4">
    <source>
        <dbReference type="ARBA" id="ARBA00023163"/>
    </source>
</evidence>
<dbReference type="PROSITE" id="PS00041">
    <property type="entry name" value="HTH_ARAC_FAMILY_1"/>
    <property type="match status" value="1"/>
</dbReference>
<dbReference type="InterPro" id="IPR011006">
    <property type="entry name" value="CheY-like_superfamily"/>
</dbReference>
<dbReference type="InterPro" id="IPR041522">
    <property type="entry name" value="CdaR_GGDEF"/>
</dbReference>
<dbReference type="Gene3D" id="1.10.10.60">
    <property type="entry name" value="Homeodomain-like"/>
    <property type="match status" value="2"/>
</dbReference>
<dbReference type="InterPro" id="IPR001789">
    <property type="entry name" value="Sig_transdc_resp-reg_receiver"/>
</dbReference>
<dbReference type="Pfam" id="PF12833">
    <property type="entry name" value="HTH_18"/>
    <property type="match status" value="1"/>
</dbReference>
<organism evidence="9 10">
    <name type="scientific">Candidatus Gemmiger excrementavium</name>
    <dbReference type="NCBI Taxonomy" id="2838608"/>
    <lineage>
        <taxon>Bacteria</taxon>
        <taxon>Bacillati</taxon>
        <taxon>Bacillota</taxon>
        <taxon>Clostridia</taxon>
        <taxon>Eubacteriales</taxon>
        <taxon>Gemmiger</taxon>
    </lineage>
</organism>
<dbReference type="GO" id="GO:0000160">
    <property type="term" value="P:phosphorelay signal transduction system"/>
    <property type="evidence" value="ECO:0007669"/>
    <property type="project" value="InterPro"/>
</dbReference>
<dbReference type="GO" id="GO:0003700">
    <property type="term" value="F:DNA-binding transcription factor activity"/>
    <property type="evidence" value="ECO:0007669"/>
    <property type="project" value="InterPro"/>
</dbReference>
<comment type="caution">
    <text evidence="9">The sequence shown here is derived from an EMBL/GenBank/DDBJ whole genome shotgun (WGS) entry which is preliminary data.</text>
</comment>
<feature type="modified residue" description="4-aspartylphosphate" evidence="6">
    <location>
        <position position="55"/>
    </location>
</feature>
<dbReference type="PANTHER" id="PTHR43280:SF2">
    <property type="entry name" value="HTH-TYPE TRANSCRIPTIONAL REGULATOR EXSA"/>
    <property type="match status" value="1"/>
</dbReference>
<evidence type="ECO:0000256" key="6">
    <source>
        <dbReference type="PROSITE-ProRule" id="PRU00169"/>
    </source>
</evidence>
<name>A0A9D2JFN6_9FIRM</name>
<dbReference type="Proteomes" id="UP000824031">
    <property type="component" value="Unassembled WGS sequence"/>
</dbReference>
<dbReference type="Gene3D" id="3.40.50.2300">
    <property type="match status" value="1"/>
</dbReference>
<dbReference type="AlphaFoldDB" id="A0A9D2JFN6"/>
<evidence type="ECO:0000256" key="3">
    <source>
        <dbReference type="ARBA" id="ARBA00023125"/>
    </source>
</evidence>
<dbReference type="PRINTS" id="PR00032">
    <property type="entry name" value="HTHARAC"/>
</dbReference>
<evidence type="ECO:0000313" key="10">
    <source>
        <dbReference type="Proteomes" id="UP000824031"/>
    </source>
</evidence>
<evidence type="ECO:0000256" key="5">
    <source>
        <dbReference type="ARBA" id="ARBA00024867"/>
    </source>
</evidence>
<dbReference type="InterPro" id="IPR018062">
    <property type="entry name" value="HTH_AraC-typ_CS"/>
</dbReference>
<dbReference type="GO" id="GO:0043565">
    <property type="term" value="F:sequence-specific DNA binding"/>
    <property type="evidence" value="ECO:0007669"/>
    <property type="project" value="InterPro"/>
</dbReference>
<dbReference type="InterPro" id="IPR009057">
    <property type="entry name" value="Homeodomain-like_sf"/>
</dbReference>
<evidence type="ECO:0000259" key="8">
    <source>
        <dbReference type="PROSITE" id="PS50110"/>
    </source>
</evidence>
<dbReference type="EMBL" id="DXBO01000027">
    <property type="protein sequence ID" value="HIZ47527.1"/>
    <property type="molecule type" value="Genomic_DNA"/>
</dbReference>
<dbReference type="PROSITE" id="PS50110">
    <property type="entry name" value="RESPONSE_REGULATORY"/>
    <property type="match status" value="1"/>
</dbReference>
<reference evidence="9" key="1">
    <citation type="journal article" date="2021" name="PeerJ">
        <title>Extensive microbial diversity within the chicken gut microbiome revealed by metagenomics and culture.</title>
        <authorList>
            <person name="Gilroy R."/>
            <person name="Ravi A."/>
            <person name="Getino M."/>
            <person name="Pursley I."/>
            <person name="Horton D.L."/>
            <person name="Alikhan N.F."/>
            <person name="Baker D."/>
            <person name="Gharbi K."/>
            <person name="Hall N."/>
            <person name="Watson M."/>
            <person name="Adriaenssens E.M."/>
            <person name="Foster-Nyarko E."/>
            <person name="Jarju S."/>
            <person name="Secka A."/>
            <person name="Antonio M."/>
            <person name="Oren A."/>
            <person name="Chaudhuri R.R."/>
            <person name="La Ragione R."/>
            <person name="Hildebrand F."/>
            <person name="Pallen M.J."/>
        </authorList>
    </citation>
    <scope>NUCLEOTIDE SEQUENCE</scope>
    <source>
        <strain evidence="9">3436</strain>
    </source>
</reference>
<dbReference type="SUPFAM" id="SSF52172">
    <property type="entry name" value="CheY-like"/>
    <property type="match status" value="1"/>
</dbReference>
<dbReference type="CDD" id="cd17536">
    <property type="entry name" value="REC_YesN-like"/>
    <property type="match status" value="1"/>
</dbReference>
<dbReference type="PROSITE" id="PS01124">
    <property type="entry name" value="HTH_ARAC_FAMILY_2"/>
    <property type="match status" value="1"/>
</dbReference>
<keyword evidence="3" id="KW-0238">DNA-binding</keyword>
<evidence type="ECO:0000256" key="2">
    <source>
        <dbReference type="ARBA" id="ARBA00023015"/>
    </source>
</evidence>
<feature type="domain" description="Response regulatory" evidence="8">
    <location>
        <begin position="3"/>
        <end position="121"/>
    </location>
</feature>
<proteinExistence type="predicted"/>
<keyword evidence="6" id="KW-0597">Phosphoprotein</keyword>
<comment type="function">
    <text evidence="5">May play the central regulatory role in sporulation. It may be an element of the effector pathway responsible for the activation of sporulation genes in response to nutritional stress. Spo0A may act in concert with spo0H (a sigma factor) to control the expression of some genes that are critical to the sporulation process.</text>
</comment>
<dbReference type="SUPFAM" id="SSF46689">
    <property type="entry name" value="Homeodomain-like"/>
    <property type="match status" value="2"/>
</dbReference>
<protein>
    <recommendedName>
        <fullName evidence="1">Stage 0 sporulation protein A homolog</fullName>
    </recommendedName>
</protein>
<reference evidence="9" key="2">
    <citation type="submission" date="2021-04" db="EMBL/GenBank/DDBJ databases">
        <authorList>
            <person name="Gilroy R."/>
        </authorList>
    </citation>
    <scope>NUCLEOTIDE SEQUENCE</scope>
    <source>
        <strain evidence="9">3436</strain>
    </source>
</reference>
<dbReference type="SMART" id="SM00448">
    <property type="entry name" value="REC"/>
    <property type="match status" value="1"/>
</dbReference>
<feature type="domain" description="HTH araC/xylS-type" evidence="7">
    <location>
        <begin position="316"/>
        <end position="414"/>
    </location>
</feature>
<dbReference type="InterPro" id="IPR020449">
    <property type="entry name" value="Tscrpt_reg_AraC-type_HTH"/>
</dbReference>
<keyword evidence="2" id="KW-0805">Transcription regulation</keyword>
<gene>
    <name evidence="9" type="ORF">H9810_02245</name>
</gene>
<sequence>MIRVFLVDDEPLVLIGMQSMLDWPALGYELAGTARNGAEALEKIGELHPDIVVSDIRMPVLDGLQLAARSHEECGALPVFIILTSYEEFDYVRRSLGLGAVDYLVKMDLTAESLTAALDRAKSAIEKEKALHAPAHPATGSLESYRERFFIQLYSGLFSNDAIIREHCQELDLTLDAAAYAVAIADIRNRELDPEQQLALSAGVTRMAADILPKYLPCHVTGMDLRHFSVLVLLDSRDGLEELLTPVLQKVNTILYKYFSTTLWWAVGTPTDAPRQIPQSQKNALSALPLLSEEEPIVFYRAEARTPLDHRTRIVAEVQDYIRKNPDKRLSLNDVAAVFNFSPGYLSQLFSQNGETSFVEFVTETRISAAKEMMASTDLKIYEISERLGFESAFYFSKVFKKIEGVSPRTYLQKLRGDADAKEETPDVD</sequence>
<evidence type="ECO:0000259" key="7">
    <source>
        <dbReference type="PROSITE" id="PS01124"/>
    </source>
</evidence>
<dbReference type="SMART" id="SM00342">
    <property type="entry name" value="HTH_ARAC"/>
    <property type="match status" value="1"/>
</dbReference>
<dbReference type="InterPro" id="IPR018060">
    <property type="entry name" value="HTH_AraC"/>
</dbReference>
<dbReference type="PANTHER" id="PTHR43280">
    <property type="entry name" value="ARAC-FAMILY TRANSCRIPTIONAL REGULATOR"/>
    <property type="match status" value="1"/>
</dbReference>
<dbReference type="Pfam" id="PF00072">
    <property type="entry name" value="Response_reg"/>
    <property type="match status" value="1"/>
</dbReference>
<accession>A0A9D2JFN6</accession>
<keyword evidence="4" id="KW-0804">Transcription</keyword>
<evidence type="ECO:0000313" key="9">
    <source>
        <dbReference type="EMBL" id="HIZ47527.1"/>
    </source>
</evidence>